<evidence type="ECO:0000313" key="1">
    <source>
        <dbReference type="EMBL" id="KAI4338959.1"/>
    </source>
</evidence>
<sequence length="351" mass="37205">MKSYRNGEIRDFEQEMPVLGDKEVILGLDGGTTSTVCVCMPFLNDDSDLLPDPLPVLARAISGCSNHNSVGETAARETLEEVMADALAKSGYNKSSVRAVCLAVSGVNHPTDQQRIVNWLREIFPANVRLYVQNDAVAALASGTLGKLHGCVLIAGTGAIAYGFTDDGREARAAGAGPTLGDWGSGYGIAAQALTAVIRAYDGRGPNTNLTSIILQNLGLSTPDELIGWTYADPSWARIAALVPLVVACAEAGDDVADKILLDSVEELALSVKAVVQRLGLCGKDGKDPFPLVMVGGVLEANKKWDISKEVISCISKDYPGAYPIRPKVEPAVGAALLARNFLLKEIRREL</sequence>
<organism evidence="1 2">
    <name type="scientific">Melastoma candidum</name>
    <dbReference type="NCBI Taxonomy" id="119954"/>
    <lineage>
        <taxon>Eukaryota</taxon>
        <taxon>Viridiplantae</taxon>
        <taxon>Streptophyta</taxon>
        <taxon>Embryophyta</taxon>
        <taxon>Tracheophyta</taxon>
        <taxon>Spermatophyta</taxon>
        <taxon>Magnoliopsida</taxon>
        <taxon>eudicotyledons</taxon>
        <taxon>Gunneridae</taxon>
        <taxon>Pentapetalae</taxon>
        <taxon>rosids</taxon>
        <taxon>malvids</taxon>
        <taxon>Myrtales</taxon>
        <taxon>Melastomataceae</taxon>
        <taxon>Melastomatoideae</taxon>
        <taxon>Melastomateae</taxon>
        <taxon>Melastoma</taxon>
    </lineage>
</organism>
<reference evidence="2" key="1">
    <citation type="journal article" date="2023" name="Front. Plant Sci.">
        <title>Chromosomal-level genome assembly of Melastoma candidum provides insights into trichome evolution.</title>
        <authorList>
            <person name="Zhong Y."/>
            <person name="Wu W."/>
            <person name="Sun C."/>
            <person name="Zou P."/>
            <person name="Liu Y."/>
            <person name="Dai S."/>
            <person name="Zhou R."/>
        </authorList>
    </citation>
    <scope>NUCLEOTIDE SEQUENCE [LARGE SCALE GENOMIC DNA]</scope>
</reference>
<evidence type="ECO:0000313" key="2">
    <source>
        <dbReference type="Proteomes" id="UP001057402"/>
    </source>
</evidence>
<proteinExistence type="predicted"/>
<name>A0ACB9NTS0_9MYRT</name>
<protein>
    <submittedName>
        <fullName evidence="1">Uncharacterized protein</fullName>
    </submittedName>
</protein>
<keyword evidence="2" id="KW-1185">Reference proteome</keyword>
<accession>A0ACB9NTS0</accession>
<comment type="caution">
    <text evidence="1">The sequence shown here is derived from an EMBL/GenBank/DDBJ whole genome shotgun (WGS) entry which is preliminary data.</text>
</comment>
<dbReference type="EMBL" id="CM042886">
    <property type="protein sequence ID" value="KAI4338959.1"/>
    <property type="molecule type" value="Genomic_DNA"/>
</dbReference>
<gene>
    <name evidence="1" type="ORF">MLD38_023959</name>
</gene>
<dbReference type="Proteomes" id="UP001057402">
    <property type="component" value="Chromosome 7"/>
</dbReference>